<evidence type="ECO:0000256" key="5">
    <source>
        <dbReference type="ARBA" id="ARBA00023004"/>
    </source>
</evidence>
<dbReference type="PROSITE" id="PS51674">
    <property type="entry name" value="4FE4S_WBL"/>
    <property type="match status" value="1"/>
</dbReference>
<keyword evidence="9" id="KW-1015">Disulfide bond</keyword>
<dbReference type="GO" id="GO:0045892">
    <property type="term" value="P:negative regulation of DNA-templated transcription"/>
    <property type="evidence" value="ECO:0007669"/>
    <property type="project" value="TreeGrafter"/>
</dbReference>
<evidence type="ECO:0000256" key="7">
    <source>
        <dbReference type="ARBA" id="ARBA00023015"/>
    </source>
</evidence>
<keyword evidence="6" id="KW-0411">Iron-sulfur</keyword>
<reference evidence="12" key="1">
    <citation type="submission" date="2020-05" db="EMBL/GenBank/DDBJ databases">
        <authorList>
            <person name="Chiriac C."/>
            <person name="Salcher M."/>
            <person name="Ghai R."/>
            <person name="Kavagutti S V."/>
        </authorList>
    </citation>
    <scope>NUCLEOTIDE SEQUENCE</scope>
</reference>
<dbReference type="AlphaFoldDB" id="A0A6J7QR52"/>
<dbReference type="GO" id="GO:0047134">
    <property type="term" value="F:protein-disulfide reductase [NAD(P)H] activity"/>
    <property type="evidence" value="ECO:0007669"/>
    <property type="project" value="TreeGrafter"/>
</dbReference>
<evidence type="ECO:0000256" key="3">
    <source>
        <dbReference type="ARBA" id="ARBA00022485"/>
    </source>
</evidence>
<comment type="similarity">
    <text evidence="2">Belongs to the WhiB family.</text>
</comment>
<keyword evidence="3" id="KW-0004">4Fe-4S</keyword>
<evidence type="ECO:0000259" key="11">
    <source>
        <dbReference type="PROSITE" id="PS51674"/>
    </source>
</evidence>
<evidence type="ECO:0000256" key="1">
    <source>
        <dbReference type="ARBA" id="ARBA00001966"/>
    </source>
</evidence>
<evidence type="ECO:0000313" key="12">
    <source>
        <dbReference type="EMBL" id="CAB5018173.1"/>
    </source>
</evidence>
<evidence type="ECO:0000256" key="10">
    <source>
        <dbReference type="ARBA" id="ARBA00023163"/>
    </source>
</evidence>
<keyword evidence="8" id="KW-0238">DNA-binding</keyword>
<dbReference type="EMBL" id="CAFBQU010000008">
    <property type="protein sequence ID" value="CAB5062748.1"/>
    <property type="molecule type" value="Genomic_DNA"/>
</dbReference>
<evidence type="ECO:0000313" key="13">
    <source>
        <dbReference type="EMBL" id="CAB5062748.1"/>
    </source>
</evidence>
<evidence type="ECO:0000256" key="2">
    <source>
        <dbReference type="ARBA" id="ARBA00006597"/>
    </source>
</evidence>
<sequence length="93" mass="10719">MTTTDIQHYENQRNFGSYRSTEWMSLGNCRLVEPDIFFPSDGAGVDKARKICSTCPVRDHCLEYALSEHIEHGVWGGMSERARRRLKSQRRAA</sequence>
<keyword evidence="10" id="KW-0804">Transcription</keyword>
<protein>
    <submittedName>
        <fullName evidence="12">Unannotated protein</fullName>
    </submittedName>
</protein>
<name>A0A6J7QR52_9ZZZZ</name>
<feature type="domain" description="4Fe-4S Wbl-type" evidence="11">
    <location>
        <begin position="28"/>
        <end position="85"/>
    </location>
</feature>
<keyword evidence="7" id="KW-0805">Transcription regulation</keyword>
<dbReference type="HAMAP" id="MF_01479">
    <property type="entry name" value="WhiB"/>
    <property type="match status" value="1"/>
</dbReference>
<dbReference type="GO" id="GO:0045454">
    <property type="term" value="P:cell redox homeostasis"/>
    <property type="evidence" value="ECO:0007669"/>
    <property type="project" value="TreeGrafter"/>
</dbReference>
<comment type="cofactor">
    <cofactor evidence="1">
        <name>[4Fe-4S] cluster</name>
        <dbReference type="ChEBI" id="CHEBI:49883"/>
    </cofactor>
</comment>
<dbReference type="EMBL" id="CAFBPN010000028">
    <property type="protein sequence ID" value="CAB5018173.1"/>
    <property type="molecule type" value="Genomic_DNA"/>
</dbReference>
<dbReference type="InterPro" id="IPR003482">
    <property type="entry name" value="Whib"/>
</dbReference>
<dbReference type="GO" id="GO:0003677">
    <property type="term" value="F:DNA binding"/>
    <property type="evidence" value="ECO:0007669"/>
    <property type="project" value="UniProtKB-KW"/>
</dbReference>
<evidence type="ECO:0000256" key="9">
    <source>
        <dbReference type="ARBA" id="ARBA00023157"/>
    </source>
</evidence>
<dbReference type="GO" id="GO:0046872">
    <property type="term" value="F:metal ion binding"/>
    <property type="evidence" value="ECO:0007669"/>
    <property type="project" value="UniProtKB-KW"/>
</dbReference>
<evidence type="ECO:0000256" key="8">
    <source>
        <dbReference type="ARBA" id="ARBA00023125"/>
    </source>
</evidence>
<dbReference type="Pfam" id="PF02467">
    <property type="entry name" value="Whib"/>
    <property type="match status" value="1"/>
</dbReference>
<gene>
    <name evidence="12" type="ORF">UFOPK4098_00699</name>
    <name evidence="13" type="ORF">UFOPK4347_00512</name>
</gene>
<accession>A0A6J7QR52</accession>
<evidence type="ECO:0000256" key="6">
    <source>
        <dbReference type="ARBA" id="ARBA00023014"/>
    </source>
</evidence>
<dbReference type="PANTHER" id="PTHR38839">
    <property type="entry name" value="TRANSCRIPTIONAL REGULATOR WHID-RELATED"/>
    <property type="match status" value="1"/>
</dbReference>
<evidence type="ECO:0000256" key="4">
    <source>
        <dbReference type="ARBA" id="ARBA00022723"/>
    </source>
</evidence>
<dbReference type="InterPro" id="IPR034768">
    <property type="entry name" value="4FE4S_WBL"/>
</dbReference>
<keyword evidence="5" id="KW-0408">Iron</keyword>
<proteinExistence type="inferred from homology"/>
<dbReference type="GO" id="GO:0051539">
    <property type="term" value="F:4 iron, 4 sulfur cluster binding"/>
    <property type="evidence" value="ECO:0007669"/>
    <property type="project" value="UniProtKB-KW"/>
</dbReference>
<keyword evidence="4" id="KW-0479">Metal-binding</keyword>
<organism evidence="12">
    <name type="scientific">freshwater metagenome</name>
    <dbReference type="NCBI Taxonomy" id="449393"/>
    <lineage>
        <taxon>unclassified sequences</taxon>
        <taxon>metagenomes</taxon>
        <taxon>ecological metagenomes</taxon>
    </lineage>
</organism>